<keyword evidence="2" id="KW-0378">Hydrolase</keyword>
<accession>A0ABT6SDR9</accession>
<dbReference type="SUPFAM" id="SSF53474">
    <property type="entry name" value="alpha/beta-Hydrolases"/>
    <property type="match status" value="1"/>
</dbReference>
<protein>
    <submittedName>
        <fullName evidence="2">Alpha/beta hydrolase</fullName>
    </submittedName>
</protein>
<dbReference type="Proteomes" id="UP001223978">
    <property type="component" value="Unassembled WGS sequence"/>
</dbReference>
<feature type="domain" description="AB hydrolase-1" evidence="1">
    <location>
        <begin position="37"/>
        <end position="282"/>
    </location>
</feature>
<dbReference type="GO" id="GO:0016787">
    <property type="term" value="F:hydrolase activity"/>
    <property type="evidence" value="ECO:0007669"/>
    <property type="project" value="UniProtKB-KW"/>
</dbReference>
<proteinExistence type="predicted"/>
<dbReference type="RefSeq" id="WP_282543909.1">
    <property type="nucleotide sequence ID" value="NZ_JASCIQ010000019.1"/>
</dbReference>
<keyword evidence="3" id="KW-1185">Reference proteome</keyword>
<sequence length="286" mass="30192">MSPGRPCRPCRAPLDTFVRIDGVPHHVVVEGAGPVCVLSAGLGMAWYDWDAVTALLAPYRTVVRFDRPGLGLSGPARAAPTLAAEADRILHVLDACGLPGPATLVGHSLAGLHCEAAARRHPDRVARLVLVDSSVEERARPRPSPGLRVGAARLCGALLGAAGLPYVLGPALRRASVFLARTGGGDPAPYELVRRTYGTSRSLRAMVAEHATYLDVAAQLAVLRRQSGLSAGLPVTVLTAGADRRWLRRQRRLAALLAADHRISPESGHLLMLDHPHDVAAAVRGA</sequence>
<comment type="caution">
    <text evidence="2">The sequence shown here is derived from an EMBL/GenBank/DDBJ whole genome shotgun (WGS) entry which is preliminary data.</text>
</comment>
<evidence type="ECO:0000313" key="2">
    <source>
        <dbReference type="EMBL" id="MDI3405979.1"/>
    </source>
</evidence>
<dbReference type="Pfam" id="PF12697">
    <property type="entry name" value="Abhydrolase_6"/>
    <property type="match status" value="1"/>
</dbReference>
<name>A0ABT6SDR9_9ACTN</name>
<dbReference type="PANTHER" id="PTHR43194">
    <property type="entry name" value="HYDROLASE ALPHA/BETA FOLD FAMILY"/>
    <property type="match status" value="1"/>
</dbReference>
<dbReference type="InterPro" id="IPR029058">
    <property type="entry name" value="AB_hydrolase_fold"/>
</dbReference>
<gene>
    <name evidence="2" type="ORF">QIS96_19420</name>
</gene>
<evidence type="ECO:0000259" key="1">
    <source>
        <dbReference type="Pfam" id="PF12697"/>
    </source>
</evidence>
<dbReference type="PANTHER" id="PTHR43194:SF2">
    <property type="entry name" value="PEROXISOMAL MEMBRANE PROTEIN LPX1"/>
    <property type="match status" value="1"/>
</dbReference>
<dbReference type="Gene3D" id="3.40.50.1820">
    <property type="entry name" value="alpha/beta hydrolase"/>
    <property type="match status" value="1"/>
</dbReference>
<organism evidence="2 3">
    <name type="scientific">Streptomyces cavernicola</name>
    <dbReference type="NCBI Taxonomy" id="3043613"/>
    <lineage>
        <taxon>Bacteria</taxon>
        <taxon>Bacillati</taxon>
        <taxon>Actinomycetota</taxon>
        <taxon>Actinomycetes</taxon>
        <taxon>Kitasatosporales</taxon>
        <taxon>Streptomycetaceae</taxon>
        <taxon>Streptomyces</taxon>
    </lineage>
</organism>
<evidence type="ECO:0000313" key="3">
    <source>
        <dbReference type="Proteomes" id="UP001223978"/>
    </source>
</evidence>
<reference evidence="2 3" key="1">
    <citation type="submission" date="2023-05" db="EMBL/GenBank/DDBJ databases">
        <title>Draft genome sequence of Streptomyces sp. B-S-A6 isolated from a cave soil in Thailand.</title>
        <authorList>
            <person name="Chamroensaksri N."/>
            <person name="Muangham S."/>
        </authorList>
    </citation>
    <scope>NUCLEOTIDE SEQUENCE [LARGE SCALE GENOMIC DNA]</scope>
    <source>
        <strain evidence="2 3">B-S-A6</strain>
    </source>
</reference>
<dbReference type="InterPro" id="IPR050228">
    <property type="entry name" value="Carboxylesterase_BioH"/>
</dbReference>
<dbReference type="EMBL" id="JASCIQ010000019">
    <property type="protein sequence ID" value="MDI3405979.1"/>
    <property type="molecule type" value="Genomic_DNA"/>
</dbReference>
<dbReference type="InterPro" id="IPR000073">
    <property type="entry name" value="AB_hydrolase_1"/>
</dbReference>